<keyword evidence="7" id="KW-0653">Protein transport</keyword>
<keyword evidence="4" id="KW-0770">Synapse</keyword>
<dbReference type="Proteomes" id="UP000001811">
    <property type="component" value="Chromosome 15"/>
</dbReference>
<evidence type="ECO:0000256" key="16">
    <source>
        <dbReference type="ARBA" id="ARBA00037863"/>
    </source>
</evidence>
<evidence type="ECO:0000256" key="12">
    <source>
        <dbReference type="ARBA" id="ARBA00034102"/>
    </source>
</evidence>
<dbReference type="GO" id="GO:0043005">
    <property type="term" value="C:neuron projection"/>
    <property type="evidence" value="ECO:0007669"/>
    <property type="project" value="UniProtKB-KW"/>
</dbReference>
<dbReference type="InterPro" id="IPR001388">
    <property type="entry name" value="Synaptobrevin-like"/>
</dbReference>
<evidence type="ECO:0000256" key="19">
    <source>
        <dbReference type="ARBA" id="ARBA00042194"/>
    </source>
</evidence>
<dbReference type="Gene3D" id="1.20.5.110">
    <property type="match status" value="1"/>
</dbReference>
<keyword evidence="3" id="KW-0813">Transport</keyword>
<evidence type="ECO:0000256" key="2">
    <source>
        <dbReference type="ARBA" id="ARBA00008025"/>
    </source>
</evidence>
<dbReference type="Bgee" id="ENSOCUG00000034030">
    <property type="expression patterns" value="Expressed in testis and 3 other cell types or tissues"/>
</dbReference>
<keyword evidence="5 21" id="KW-0812">Transmembrane</keyword>
<feature type="chain" id="PRO_5023901383" description="Vesicle-associated membrane protein 7" evidence="22">
    <location>
        <begin position="21"/>
        <end position="182"/>
    </location>
</feature>
<dbReference type="EMBL" id="AAGW02023098">
    <property type="status" value="NOT_ANNOTATED_CDS"/>
    <property type="molecule type" value="Genomic_DNA"/>
</dbReference>
<dbReference type="PROSITE" id="PS50892">
    <property type="entry name" value="V_SNARE"/>
    <property type="match status" value="1"/>
</dbReference>
<evidence type="ECO:0000256" key="17">
    <source>
        <dbReference type="ARBA" id="ARBA00037875"/>
    </source>
</evidence>
<evidence type="ECO:0000256" key="10">
    <source>
        <dbReference type="ARBA" id="ARBA00023054"/>
    </source>
</evidence>
<dbReference type="GO" id="GO:0000149">
    <property type="term" value="F:SNARE binding"/>
    <property type="evidence" value="ECO:0007669"/>
    <property type="project" value="TreeGrafter"/>
</dbReference>
<keyword evidence="22" id="KW-0732">Signal</keyword>
<reference evidence="24" key="3">
    <citation type="submission" date="2025-09" db="UniProtKB">
        <authorList>
            <consortium name="Ensembl"/>
        </authorList>
    </citation>
    <scope>IDENTIFICATION</scope>
    <source>
        <strain evidence="24">Thorbecke</strain>
    </source>
</reference>
<reference evidence="24" key="2">
    <citation type="submission" date="2025-08" db="UniProtKB">
        <authorList>
            <consortium name="Ensembl"/>
        </authorList>
    </citation>
    <scope>IDENTIFICATION</scope>
    <source>
        <strain evidence="24">Thorbecke</strain>
    </source>
</reference>
<dbReference type="GO" id="GO:0031902">
    <property type="term" value="C:late endosome membrane"/>
    <property type="evidence" value="ECO:0007669"/>
    <property type="project" value="UniProtKB-SubCell"/>
</dbReference>
<keyword evidence="11 21" id="KW-0472">Membrane</keyword>
<dbReference type="GO" id="GO:0006906">
    <property type="term" value="P:vesicle fusion"/>
    <property type="evidence" value="ECO:0007669"/>
    <property type="project" value="TreeGrafter"/>
</dbReference>
<proteinExistence type="inferred from homology"/>
<dbReference type="SUPFAM" id="SSF58038">
    <property type="entry name" value="SNARE fusion complex"/>
    <property type="match status" value="1"/>
</dbReference>
<evidence type="ECO:0000256" key="11">
    <source>
        <dbReference type="ARBA" id="ARBA00023136"/>
    </source>
</evidence>
<protein>
    <recommendedName>
        <fullName evidence="18">Vesicle-associated membrane protein 7</fullName>
    </recommendedName>
    <alternativeName>
        <fullName evidence="19">Synaptobrevin-like protein 1</fullName>
    </alternativeName>
</protein>
<evidence type="ECO:0000256" key="14">
    <source>
        <dbReference type="ARBA" id="ARBA00037803"/>
    </source>
</evidence>
<evidence type="ECO:0000256" key="8">
    <source>
        <dbReference type="ARBA" id="ARBA00022989"/>
    </source>
</evidence>
<dbReference type="GO" id="GO:0030670">
    <property type="term" value="C:phagocytic vesicle membrane"/>
    <property type="evidence" value="ECO:0007669"/>
    <property type="project" value="UniProtKB-SubCell"/>
</dbReference>
<dbReference type="GO" id="GO:0005789">
    <property type="term" value="C:endoplasmic reticulum membrane"/>
    <property type="evidence" value="ECO:0007669"/>
    <property type="project" value="UniProtKB-SubCell"/>
</dbReference>
<feature type="transmembrane region" description="Helical" evidence="21">
    <location>
        <begin position="152"/>
        <end position="176"/>
    </location>
</feature>
<sequence length="182" mass="20462">MAILFVVVARGTLFCSCCQGTTILAKHAWCGRNFLDVTEQILTKILKRFQTSYSSRAETAFPYAMNSKFSNVLTAQLKDHSENKGLDKEVETQAQVVKLKGILVKNTDLIKQRRERLELLIDKTENFVDSSVTFKAASRNPARAMCLKNLKLTVITVVSIVFIYIIVSTACGGFTWPNCMKR</sequence>
<keyword evidence="10 20" id="KW-0175">Coiled coil</keyword>
<evidence type="ECO:0000256" key="9">
    <source>
        <dbReference type="ARBA" id="ARBA00023034"/>
    </source>
</evidence>
<dbReference type="GO" id="GO:0045202">
    <property type="term" value="C:synapse"/>
    <property type="evidence" value="ECO:0007669"/>
    <property type="project" value="UniProtKB-SubCell"/>
</dbReference>
<dbReference type="InterPro" id="IPR051097">
    <property type="entry name" value="Synaptobrevin-like_transport"/>
</dbReference>
<dbReference type="STRING" id="9986.ENSOCUP00000043319"/>
<name>A0A5F9DAS1_RABIT</name>
<evidence type="ECO:0000256" key="20">
    <source>
        <dbReference type="PROSITE-ProRule" id="PRU00290"/>
    </source>
</evidence>
<dbReference type="PANTHER" id="PTHR21136">
    <property type="entry name" value="SNARE PROTEINS"/>
    <property type="match status" value="1"/>
</dbReference>
<reference evidence="24 25" key="1">
    <citation type="journal article" date="2011" name="Nature">
        <title>A high-resolution map of human evolutionary constraint using 29 mammals.</title>
        <authorList>
            <person name="Lindblad-Toh K."/>
            <person name="Garber M."/>
            <person name="Zuk O."/>
            <person name="Lin M.F."/>
            <person name="Parker B.J."/>
            <person name="Washietl S."/>
            <person name="Kheradpour P."/>
            <person name="Ernst J."/>
            <person name="Jordan G."/>
            <person name="Mauceli E."/>
            <person name="Ward L.D."/>
            <person name="Lowe C.B."/>
            <person name="Holloway A.K."/>
            <person name="Clamp M."/>
            <person name="Gnerre S."/>
            <person name="Alfoldi J."/>
            <person name="Beal K."/>
            <person name="Chang J."/>
            <person name="Clawson H."/>
            <person name="Cuff J."/>
            <person name="Di Palma F."/>
            <person name="Fitzgerald S."/>
            <person name="Flicek P."/>
            <person name="Guttman M."/>
            <person name="Hubisz M.J."/>
            <person name="Jaffe D.B."/>
            <person name="Jungreis I."/>
            <person name="Kent W.J."/>
            <person name="Kostka D."/>
            <person name="Lara M."/>
            <person name="Martins A.L."/>
            <person name="Massingham T."/>
            <person name="Moltke I."/>
            <person name="Raney B.J."/>
            <person name="Rasmussen M.D."/>
            <person name="Robinson J."/>
            <person name="Stark A."/>
            <person name="Vilella A.J."/>
            <person name="Wen J."/>
            <person name="Xie X."/>
            <person name="Zody M.C."/>
            <person name="Baldwin J."/>
            <person name="Bloom T."/>
            <person name="Chin C.W."/>
            <person name="Heiman D."/>
            <person name="Nicol R."/>
            <person name="Nusbaum C."/>
            <person name="Young S."/>
            <person name="Wilkinson J."/>
            <person name="Worley K.C."/>
            <person name="Kovar C.L."/>
            <person name="Muzny D.M."/>
            <person name="Gibbs R.A."/>
            <person name="Cree A."/>
            <person name="Dihn H.H."/>
            <person name="Fowler G."/>
            <person name="Jhangiani S."/>
            <person name="Joshi V."/>
            <person name="Lee S."/>
            <person name="Lewis L.R."/>
            <person name="Nazareth L.V."/>
            <person name="Okwuonu G."/>
            <person name="Santibanez J."/>
            <person name="Warren W.C."/>
            <person name="Mardis E.R."/>
            <person name="Weinstock G.M."/>
            <person name="Wilson R.K."/>
            <person name="Delehaunty K."/>
            <person name="Dooling D."/>
            <person name="Fronik C."/>
            <person name="Fulton L."/>
            <person name="Fulton B."/>
            <person name="Graves T."/>
            <person name="Minx P."/>
            <person name="Sodergren E."/>
            <person name="Birney E."/>
            <person name="Margulies E.H."/>
            <person name="Herrero J."/>
            <person name="Green E.D."/>
            <person name="Haussler D."/>
            <person name="Siepel A."/>
            <person name="Goldman N."/>
            <person name="Pollard K.S."/>
            <person name="Pedersen J.S."/>
            <person name="Lander E.S."/>
            <person name="Kellis M."/>
        </authorList>
    </citation>
    <scope>NUCLEOTIDE SEQUENCE [LARGE SCALE GENOMIC DNA]</scope>
    <source>
        <strain evidence="24 25">Thorbecke inbred</strain>
    </source>
</reference>
<evidence type="ECO:0000256" key="4">
    <source>
        <dbReference type="ARBA" id="ARBA00022599"/>
    </source>
</evidence>
<keyword evidence="8 21" id="KW-1133">Transmembrane helix</keyword>
<dbReference type="InParanoid" id="A0A5F9DAS1"/>
<keyword evidence="4" id="KW-0771">Synaptosome</keyword>
<dbReference type="GO" id="GO:0005765">
    <property type="term" value="C:lysosomal membrane"/>
    <property type="evidence" value="ECO:0007669"/>
    <property type="project" value="UniProtKB-SubCell"/>
</dbReference>
<dbReference type="GO" id="GO:0008333">
    <property type="term" value="P:endosome to lysosome transport"/>
    <property type="evidence" value="ECO:0007669"/>
    <property type="project" value="TreeGrafter"/>
</dbReference>
<dbReference type="SMR" id="A0A5F9DAS1"/>
<keyword evidence="25" id="KW-1185">Reference proteome</keyword>
<dbReference type="Gene3D" id="3.30.450.50">
    <property type="entry name" value="Longin domain"/>
    <property type="match status" value="1"/>
</dbReference>
<evidence type="ECO:0000256" key="1">
    <source>
        <dbReference type="ARBA" id="ARBA00004163"/>
    </source>
</evidence>
<dbReference type="GO" id="GO:0005794">
    <property type="term" value="C:Golgi apparatus"/>
    <property type="evidence" value="ECO:0007669"/>
    <property type="project" value="UniProtKB-SubCell"/>
</dbReference>
<feature type="signal peptide" evidence="22">
    <location>
        <begin position="1"/>
        <end position="20"/>
    </location>
</feature>
<organism evidence="24 25">
    <name type="scientific">Oryctolagus cuniculus</name>
    <name type="common">Rabbit</name>
    <dbReference type="NCBI Taxonomy" id="9986"/>
    <lineage>
        <taxon>Eukaryota</taxon>
        <taxon>Metazoa</taxon>
        <taxon>Chordata</taxon>
        <taxon>Craniata</taxon>
        <taxon>Vertebrata</taxon>
        <taxon>Euteleostomi</taxon>
        <taxon>Mammalia</taxon>
        <taxon>Eutheria</taxon>
        <taxon>Euarchontoglires</taxon>
        <taxon>Glires</taxon>
        <taxon>Lagomorpha</taxon>
        <taxon>Leporidae</taxon>
        <taxon>Oryctolagus</taxon>
    </lineage>
</organism>
<dbReference type="GO" id="GO:0015031">
    <property type="term" value="P:protein transport"/>
    <property type="evidence" value="ECO:0007669"/>
    <property type="project" value="UniProtKB-KW"/>
</dbReference>
<evidence type="ECO:0000256" key="13">
    <source>
        <dbReference type="ARBA" id="ARBA00037801"/>
    </source>
</evidence>
<evidence type="ECO:0000256" key="7">
    <source>
        <dbReference type="ARBA" id="ARBA00022927"/>
    </source>
</evidence>
<dbReference type="PRINTS" id="PR00219">
    <property type="entry name" value="SYNAPTOBREVN"/>
</dbReference>
<dbReference type="AlphaFoldDB" id="A0A5F9DAS1"/>
<evidence type="ECO:0000256" key="6">
    <source>
        <dbReference type="ARBA" id="ARBA00022824"/>
    </source>
</evidence>
<dbReference type="FunFam" id="1.20.5.110:FF:000004">
    <property type="entry name" value="Vesicle-associated membrane protein 7"/>
    <property type="match status" value="1"/>
</dbReference>
<evidence type="ECO:0000256" key="5">
    <source>
        <dbReference type="ARBA" id="ARBA00022692"/>
    </source>
</evidence>
<evidence type="ECO:0000256" key="3">
    <source>
        <dbReference type="ARBA" id="ARBA00022448"/>
    </source>
</evidence>
<feature type="domain" description="V-SNARE coiled-coil homology" evidence="23">
    <location>
        <begin position="88"/>
        <end position="148"/>
    </location>
</feature>
<evidence type="ECO:0000256" key="22">
    <source>
        <dbReference type="SAM" id="SignalP"/>
    </source>
</evidence>
<dbReference type="GO" id="GO:0006887">
    <property type="term" value="P:exocytosis"/>
    <property type="evidence" value="ECO:0007669"/>
    <property type="project" value="TreeGrafter"/>
</dbReference>
<accession>A0A5F9DAS1</accession>
<dbReference type="PANTHER" id="PTHR21136:SF196">
    <property type="entry name" value="VESICLE-ASSOCIATED MEMBRANE PROTEIN 7"/>
    <property type="match status" value="1"/>
</dbReference>
<evidence type="ECO:0000256" key="15">
    <source>
        <dbReference type="ARBA" id="ARBA00037845"/>
    </source>
</evidence>
<evidence type="ECO:0000259" key="23">
    <source>
        <dbReference type="PROSITE" id="PS50892"/>
    </source>
</evidence>
<dbReference type="InterPro" id="IPR042855">
    <property type="entry name" value="V_SNARE_CC"/>
</dbReference>
<dbReference type="Pfam" id="PF00957">
    <property type="entry name" value="Synaptobrevin"/>
    <property type="match status" value="1"/>
</dbReference>
<keyword evidence="9" id="KW-0333">Golgi apparatus</keyword>
<dbReference type="Ensembl" id="ENSOCUT00000063068.1">
    <property type="protein sequence ID" value="ENSOCUP00000043319.1"/>
    <property type="gene ID" value="ENSOCUG00000034030.1"/>
</dbReference>
<evidence type="ECO:0000313" key="25">
    <source>
        <dbReference type="Proteomes" id="UP000001811"/>
    </source>
</evidence>
<comment type="subcellular location">
    <subcellularLocation>
        <location evidence="17">Cytoplasmic vesicle</location>
        <location evidence="17">Phagosome membrane</location>
        <topology evidence="17">Single-pass type IV membrane protein</topology>
    </subcellularLocation>
    <subcellularLocation>
        <location evidence="14">Cytoplasmic vesicle</location>
        <location evidence="14">Secretory vesicle membrane</location>
        <topology evidence="14">Single-pass type IV membrane protein</topology>
    </subcellularLocation>
    <subcellularLocation>
        <location evidence="1">Endoplasmic reticulum membrane</location>
        <topology evidence="1">Single-pass type IV membrane protein</topology>
    </subcellularLocation>
    <subcellularLocation>
        <location evidence="13">Golgi apparatus</location>
        <location evidence="13">trans-Golgi network membrane</location>
        <topology evidence="13">Single-pass type IV membrane protein</topology>
    </subcellularLocation>
    <subcellularLocation>
        <location evidence="15">Late endosome membrane</location>
        <topology evidence="15">Single-pass type IV membrane protein</topology>
    </subcellularLocation>
    <subcellularLocation>
        <location evidence="16">Lysosome membrane</location>
        <topology evidence="16">Single-pass type IV membrane protein</topology>
    </subcellularLocation>
    <subcellularLocation>
        <location evidence="12">Synapse</location>
        <location evidence="12">Synaptosome</location>
    </subcellularLocation>
</comment>
<evidence type="ECO:0000256" key="21">
    <source>
        <dbReference type="SAM" id="Phobius"/>
    </source>
</evidence>
<keyword evidence="6" id="KW-0256">Endoplasmic reticulum</keyword>
<dbReference type="GO" id="GO:0031201">
    <property type="term" value="C:SNARE complex"/>
    <property type="evidence" value="ECO:0007669"/>
    <property type="project" value="TreeGrafter"/>
</dbReference>
<dbReference type="GeneTree" id="ENSGT00510000047733"/>
<evidence type="ECO:0000313" key="24">
    <source>
        <dbReference type="Ensembl" id="ENSOCUP00000043319.1"/>
    </source>
</evidence>
<dbReference type="GO" id="GO:0005484">
    <property type="term" value="F:SNAP receptor activity"/>
    <property type="evidence" value="ECO:0007669"/>
    <property type="project" value="TreeGrafter"/>
</dbReference>
<evidence type="ECO:0000256" key="18">
    <source>
        <dbReference type="ARBA" id="ARBA00039269"/>
    </source>
</evidence>
<comment type="similarity">
    <text evidence="2">Belongs to the synaptobrevin family.</text>
</comment>
<dbReference type="GO" id="GO:0030658">
    <property type="term" value="C:transport vesicle membrane"/>
    <property type="evidence" value="ECO:0007669"/>
    <property type="project" value="UniProtKB-SubCell"/>
</dbReference>